<sequence length="61" mass="6730">MNEMLALERSAQQVANGGYARVYRAQTKRGDLVAVKVLFDHKRPPARALEVAAPHLISAQD</sequence>
<evidence type="ECO:0008006" key="3">
    <source>
        <dbReference type="Google" id="ProtNLM"/>
    </source>
</evidence>
<dbReference type="Proteomes" id="UP000076738">
    <property type="component" value="Unassembled WGS sequence"/>
</dbReference>
<gene>
    <name evidence="1" type="ORF">CALVIDRAFT_540960</name>
</gene>
<evidence type="ECO:0000313" key="1">
    <source>
        <dbReference type="EMBL" id="KZO92511.1"/>
    </source>
</evidence>
<dbReference type="Gene3D" id="3.30.200.20">
    <property type="entry name" value="Phosphorylase Kinase, domain 1"/>
    <property type="match status" value="1"/>
</dbReference>
<reference evidence="1 2" key="1">
    <citation type="journal article" date="2016" name="Mol. Biol. Evol.">
        <title>Comparative Genomics of Early-Diverging Mushroom-Forming Fungi Provides Insights into the Origins of Lignocellulose Decay Capabilities.</title>
        <authorList>
            <person name="Nagy L.G."/>
            <person name="Riley R."/>
            <person name="Tritt A."/>
            <person name="Adam C."/>
            <person name="Daum C."/>
            <person name="Floudas D."/>
            <person name="Sun H."/>
            <person name="Yadav J.S."/>
            <person name="Pangilinan J."/>
            <person name="Larsson K.H."/>
            <person name="Matsuura K."/>
            <person name="Barry K."/>
            <person name="Labutti K."/>
            <person name="Kuo R."/>
            <person name="Ohm R.A."/>
            <person name="Bhattacharya S.S."/>
            <person name="Shirouzu T."/>
            <person name="Yoshinaga Y."/>
            <person name="Martin F.M."/>
            <person name="Grigoriev I.V."/>
            <person name="Hibbett D.S."/>
        </authorList>
    </citation>
    <scope>NUCLEOTIDE SEQUENCE [LARGE SCALE GENOMIC DNA]</scope>
    <source>
        <strain evidence="1 2">TUFC12733</strain>
    </source>
</reference>
<keyword evidence="2" id="KW-1185">Reference proteome</keyword>
<dbReference type="AlphaFoldDB" id="A0A167ICJ4"/>
<proteinExistence type="predicted"/>
<protein>
    <recommendedName>
        <fullName evidence="3">Protein kinase domain-containing protein</fullName>
    </recommendedName>
</protein>
<name>A0A167ICJ4_CALVF</name>
<accession>A0A167ICJ4</accession>
<dbReference type="EMBL" id="KV417310">
    <property type="protein sequence ID" value="KZO92511.1"/>
    <property type="molecule type" value="Genomic_DNA"/>
</dbReference>
<evidence type="ECO:0000313" key="2">
    <source>
        <dbReference type="Proteomes" id="UP000076738"/>
    </source>
</evidence>
<organism evidence="1 2">
    <name type="scientific">Calocera viscosa (strain TUFC12733)</name>
    <dbReference type="NCBI Taxonomy" id="1330018"/>
    <lineage>
        <taxon>Eukaryota</taxon>
        <taxon>Fungi</taxon>
        <taxon>Dikarya</taxon>
        <taxon>Basidiomycota</taxon>
        <taxon>Agaricomycotina</taxon>
        <taxon>Dacrymycetes</taxon>
        <taxon>Dacrymycetales</taxon>
        <taxon>Dacrymycetaceae</taxon>
        <taxon>Calocera</taxon>
    </lineage>
</organism>